<gene>
    <name evidence="8" type="primary">folB</name>
    <name evidence="8" type="ORF">IAB75_00405</name>
</gene>
<dbReference type="GO" id="GO:0046654">
    <property type="term" value="P:tetrahydrofolate biosynthetic process"/>
    <property type="evidence" value="ECO:0007669"/>
    <property type="project" value="UniProtKB-UniRule"/>
</dbReference>
<dbReference type="PANTHER" id="PTHR42844:SF1">
    <property type="entry name" value="DIHYDRONEOPTERIN ALDOLASE 1-RELATED"/>
    <property type="match status" value="1"/>
</dbReference>
<dbReference type="EC" id="4.1.2.25" evidence="6"/>
<evidence type="ECO:0000256" key="3">
    <source>
        <dbReference type="ARBA" id="ARBA00005708"/>
    </source>
</evidence>
<dbReference type="Pfam" id="PF02152">
    <property type="entry name" value="FolB"/>
    <property type="match status" value="1"/>
</dbReference>
<dbReference type="InterPro" id="IPR006156">
    <property type="entry name" value="Dihydroneopterin_aldolase"/>
</dbReference>
<comment type="caution">
    <text evidence="8">The sequence shown here is derived from an EMBL/GenBank/DDBJ whole genome shotgun (WGS) entry which is preliminary data.</text>
</comment>
<organism evidence="8 9">
    <name type="scientific">Candidatus Cryptobacteroides avicola</name>
    <dbReference type="NCBI Taxonomy" id="2840757"/>
    <lineage>
        <taxon>Bacteria</taxon>
        <taxon>Pseudomonadati</taxon>
        <taxon>Bacteroidota</taxon>
        <taxon>Bacteroidia</taxon>
        <taxon>Bacteroidales</taxon>
        <taxon>Candidatus Cryptobacteroides</taxon>
    </lineage>
</organism>
<dbReference type="Proteomes" id="UP000725002">
    <property type="component" value="Unassembled WGS sequence"/>
</dbReference>
<reference evidence="8" key="2">
    <citation type="journal article" date="2021" name="PeerJ">
        <title>Extensive microbial diversity within the chicken gut microbiome revealed by metagenomics and culture.</title>
        <authorList>
            <person name="Gilroy R."/>
            <person name="Ravi A."/>
            <person name="Getino M."/>
            <person name="Pursley I."/>
            <person name="Horton D.L."/>
            <person name="Alikhan N.F."/>
            <person name="Baker D."/>
            <person name="Gharbi K."/>
            <person name="Hall N."/>
            <person name="Watson M."/>
            <person name="Adriaenssens E.M."/>
            <person name="Foster-Nyarko E."/>
            <person name="Jarju S."/>
            <person name="Secka A."/>
            <person name="Antonio M."/>
            <person name="Oren A."/>
            <person name="Chaudhuri R.R."/>
            <person name="La Ragione R."/>
            <person name="Hildebrand F."/>
            <person name="Pallen M.J."/>
        </authorList>
    </citation>
    <scope>NUCLEOTIDE SEQUENCE</scope>
    <source>
        <strain evidence="8">G3-8215</strain>
    </source>
</reference>
<dbReference type="Gene3D" id="3.30.1130.10">
    <property type="match status" value="1"/>
</dbReference>
<evidence type="ECO:0000256" key="1">
    <source>
        <dbReference type="ARBA" id="ARBA00001353"/>
    </source>
</evidence>
<evidence type="ECO:0000256" key="5">
    <source>
        <dbReference type="ARBA" id="ARBA00023239"/>
    </source>
</evidence>
<name>A0A940IHA8_9BACT</name>
<evidence type="ECO:0000256" key="4">
    <source>
        <dbReference type="ARBA" id="ARBA00022909"/>
    </source>
</evidence>
<dbReference type="InterPro" id="IPR043133">
    <property type="entry name" value="GTP-CH-I_C/QueF"/>
</dbReference>
<feature type="domain" description="Dihydroneopterin aldolase/epimerase" evidence="7">
    <location>
        <begin position="4"/>
        <end position="117"/>
    </location>
</feature>
<comment type="function">
    <text evidence="6">Catalyzes the conversion of 7,8-dihydroneopterin to 6-hydroxymethyl-7,8-dihydropterin.</text>
</comment>
<evidence type="ECO:0000259" key="7">
    <source>
        <dbReference type="SMART" id="SM00905"/>
    </source>
</evidence>
<evidence type="ECO:0000313" key="9">
    <source>
        <dbReference type="Proteomes" id="UP000725002"/>
    </source>
</evidence>
<dbReference type="PANTHER" id="PTHR42844">
    <property type="entry name" value="DIHYDRONEOPTERIN ALDOLASE 1-RELATED"/>
    <property type="match status" value="1"/>
</dbReference>
<evidence type="ECO:0000256" key="6">
    <source>
        <dbReference type="RuleBase" id="RU362079"/>
    </source>
</evidence>
<dbReference type="NCBIfam" id="TIGR00525">
    <property type="entry name" value="folB"/>
    <property type="match status" value="1"/>
</dbReference>
<dbReference type="GO" id="GO:0005737">
    <property type="term" value="C:cytoplasm"/>
    <property type="evidence" value="ECO:0007669"/>
    <property type="project" value="TreeGrafter"/>
</dbReference>
<dbReference type="SMART" id="SM00905">
    <property type="entry name" value="FolB"/>
    <property type="match status" value="1"/>
</dbReference>
<comment type="catalytic activity">
    <reaction evidence="1 6">
        <text>7,8-dihydroneopterin = 6-hydroxymethyl-7,8-dihydropterin + glycolaldehyde</text>
        <dbReference type="Rhea" id="RHEA:10540"/>
        <dbReference type="ChEBI" id="CHEBI:17001"/>
        <dbReference type="ChEBI" id="CHEBI:17071"/>
        <dbReference type="ChEBI" id="CHEBI:44841"/>
        <dbReference type="EC" id="4.1.2.25"/>
    </reaction>
</comment>
<evidence type="ECO:0000256" key="2">
    <source>
        <dbReference type="ARBA" id="ARBA00005013"/>
    </source>
</evidence>
<dbReference type="SUPFAM" id="SSF55620">
    <property type="entry name" value="Tetrahydrobiopterin biosynthesis enzymes-like"/>
    <property type="match status" value="1"/>
</dbReference>
<keyword evidence="4 6" id="KW-0289">Folate biosynthesis</keyword>
<proteinExistence type="inferred from homology"/>
<dbReference type="NCBIfam" id="TIGR00526">
    <property type="entry name" value="folB_dom"/>
    <property type="match status" value="1"/>
</dbReference>
<dbReference type="EMBL" id="JADILV010000004">
    <property type="protein sequence ID" value="MBO8482574.1"/>
    <property type="molecule type" value="Genomic_DNA"/>
</dbReference>
<reference evidence="8" key="1">
    <citation type="submission" date="2020-10" db="EMBL/GenBank/DDBJ databases">
        <authorList>
            <person name="Gilroy R."/>
        </authorList>
    </citation>
    <scope>NUCLEOTIDE SEQUENCE</scope>
    <source>
        <strain evidence="8">G3-8215</strain>
    </source>
</reference>
<comment type="pathway">
    <text evidence="2 6">Cofactor biosynthesis; tetrahydrofolate biosynthesis; 2-amino-4-hydroxy-6-hydroxymethyl-7,8-dihydropteridine diphosphate from 7,8-dihydroneopterin triphosphate: step 3/4.</text>
</comment>
<accession>A0A940IHA8</accession>
<evidence type="ECO:0000313" key="8">
    <source>
        <dbReference type="EMBL" id="MBO8482574.1"/>
    </source>
</evidence>
<dbReference type="GO" id="GO:0046656">
    <property type="term" value="P:folic acid biosynthetic process"/>
    <property type="evidence" value="ECO:0007669"/>
    <property type="project" value="UniProtKB-UniRule"/>
</dbReference>
<dbReference type="GO" id="GO:0004150">
    <property type="term" value="F:dihydroneopterin aldolase activity"/>
    <property type="evidence" value="ECO:0007669"/>
    <property type="project" value="UniProtKB-UniRule"/>
</dbReference>
<comment type="similarity">
    <text evidence="3 6">Belongs to the DHNA family.</text>
</comment>
<dbReference type="InterPro" id="IPR006157">
    <property type="entry name" value="FolB_dom"/>
</dbReference>
<protein>
    <recommendedName>
        <fullName evidence="6">7,8-dihydroneopterin aldolase</fullName>
        <ecNumber evidence="6">4.1.2.25</ecNumber>
    </recommendedName>
</protein>
<keyword evidence="5 6" id="KW-0456">Lyase</keyword>
<sequence>MDILELEGMEFWARHGCLPHEKESENLFVVDFRAETDMTAAAESDRIEDTVDYGRIYDITARVMNGGHAGLLEHLAGKIVKAISAEFPDLQEFSVRVSKRRPPVNGVAAWSRVTLVHTGK</sequence>
<dbReference type="AlphaFoldDB" id="A0A940IHA8"/>